<dbReference type="AlphaFoldDB" id="A0AAJ7WJD2"/>
<dbReference type="PANTHER" id="PTHR22933:SF43">
    <property type="entry name" value="LP10131P"/>
    <property type="match status" value="1"/>
</dbReference>
<name>A0AAJ7WJD2_9ACAR</name>
<feature type="region of interest" description="Disordered" evidence="1">
    <location>
        <begin position="124"/>
        <end position="151"/>
    </location>
</feature>
<feature type="region of interest" description="Disordered" evidence="1">
    <location>
        <begin position="467"/>
        <end position="520"/>
    </location>
</feature>
<evidence type="ECO:0000256" key="2">
    <source>
        <dbReference type="SAM" id="SignalP"/>
    </source>
</evidence>
<dbReference type="PROSITE" id="PS50940">
    <property type="entry name" value="CHIT_BIND_II"/>
    <property type="match status" value="1"/>
</dbReference>
<feature type="compositionally biased region" description="Basic and acidic residues" evidence="1">
    <location>
        <begin position="129"/>
        <end position="145"/>
    </location>
</feature>
<feature type="compositionally biased region" description="Polar residues" evidence="1">
    <location>
        <begin position="650"/>
        <end position="663"/>
    </location>
</feature>
<dbReference type="RefSeq" id="XP_028969026.1">
    <property type="nucleotide sequence ID" value="XM_029113193.1"/>
</dbReference>
<evidence type="ECO:0000256" key="1">
    <source>
        <dbReference type="SAM" id="MobiDB-lite"/>
    </source>
</evidence>
<feature type="domain" description="Chitin-binding type-2" evidence="3">
    <location>
        <begin position="842"/>
        <end position="901"/>
    </location>
</feature>
<feature type="region of interest" description="Disordered" evidence="1">
    <location>
        <begin position="586"/>
        <end position="670"/>
    </location>
</feature>
<gene>
    <name evidence="5" type="primary">LOC100898294</name>
</gene>
<dbReference type="GO" id="GO:0005576">
    <property type="term" value="C:extracellular region"/>
    <property type="evidence" value="ECO:0007669"/>
    <property type="project" value="InterPro"/>
</dbReference>
<evidence type="ECO:0000259" key="3">
    <source>
        <dbReference type="PROSITE" id="PS50940"/>
    </source>
</evidence>
<dbReference type="SUPFAM" id="SSF57625">
    <property type="entry name" value="Invertebrate chitin-binding proteins"/>
    <property type="match status" value="1"/>
</dbReference>
<dbReference type="GO" id="GO:0008061">
    <property type="term" value="F:chitin binding"/>
    <property type="evidence" value="ECO:0007669"/>
    <property type="project" value="InterPro"/>
</dbReference>
<feature type="region of interest" description="Disordered" evidence="1">
    <location>
        <begin position="227"/>
        <end position="262"/>
    </location>
</feature>
<evidence type="ECO:0000313" key="5">
    <source>
        <dbReference type="RefSeq" id="XP_028969026.1"/>
    </source>
</evidence>
<dbReference type="Pfam" id="PF01607">
    <property type="entry name" value="CBM_14"/>
    <property type="match status" value="1"/>
</dbReference>
<dbReference type="InterPro" id="IPR052976">
    <property type="entry name" value="Scoloptoxin-like"/>
</dbReference>
<feature type="chain" id="PRO_5042541209" evidence="2">
    <location>
        <begin position="17"/>
        <end position="933"/>
    </location>
</feature>
<reference evidence="5" key="1">
    <citation type="submission" date="2025-08" db="UniProtKB">
        <authorList>
            <consortium name="RefSeq"/>
        </authorList>
    </citation>
    <scope>IDENTIFICATION</scope>
</reference>
<proteinExistence type="predicted"/>
<feature type="compositionally biased region" description="Polar residues" evidence="1">
    <location>
        <begin position="479"/>
        <end position="488"/>
    </location>
</feature>
<keyword evidence="4" id="KW-1185">Reference proteome</keyword>
<feature type="compositionally biased region" description="Polar residues" evidence="1">
    <location>
        <begin position="801"/>
        <end position="818"/>
    </location>
</feature>
<keyword evidence="2" id="KW-0732">Signal</keyword>
<protein>
    <submittedName>
        <fullName evidence="5">Uncharacterized protein LOC100898294</fullName>
    </submittedName>
</protein>
<feature type="compositionally biased region" description="Polar residues" evidence="1">
    <location>
        <begin position="243"/>
        <end position="262"/>
    </location>
</feature>
<dbReference type="InterPro" id="IPR002557">
    <property type="entry name" value="Chitin-bd_dom"/>
</dbReference>
<dbReference type="KEGG" id="goe:100898294"/>
<evidence type="ECO:0000313" key="4">
    <source>
        <dbReference type="Proteomes" id="UP000694867"/>
    </source>
</evidence>
<dbReference type="Proteomes" id="UP000694867">
    <property type="component" value="Unplaced"/>
</dbReference>
<feature type="compositionally biased region" description="Polar residues" evidence="1">
    <location>
        <begin position="727"/>
        <end position="738"/>
    </location>
</feature>
<feature type="signal peptide" evidence="2">
    <location>
        <begin position="1"/>
        <end position="16"/>
    </location>
</feature>
<feature type="compositionally biased region" description="Basic and acidic residues" evidence="1">
    <location>
        <begin position="640"/>
        <end position="649"/>
    </location>
</feature>
<feature type="compositionally biased region" description="Basic and acidic residues" evidence="1">
    <location>
        <begin position="586"/>
        <end position="596"/>
    </location>
</feature>
<dbReference type="SMART" id="SM00494">
    <property type="entry name" value="ChtBD2"/>
    <property type="match status" value="1"/>
</dbReference>
<organism evidence="4 5">
    <name type="scientific">Galendromus occidentalis</name>
    <name type="common">western predatory mite</name>
    <dbReference type="NCBI Taxonomy" id="34638"/>
    <lineage>
        <taxon>Eukaryota</taxon>
        <taxon>Metazoa</taxon>
        <taxon>Ecdysozoa</taxon>
        <taxon>Arthropoda</taxon>
        <taxon>Chelicerata</taxon>
        <taxon>Arachnida</taxon>
        <taxon>Acari</taxon>
        <taxon>Parasitiformes</taxon>
        <taxon>Mesostigmata</taxon>
        <taxon>Gamasina</taxon>
        <taxon>Phytoseioidea</taxon>
        <taxon>Phytoseiidae</taxon>
        <taxon>Typhlodrominae</taxon>
        <taxon>Galendromus</taxon>
    </lineage>
</organism>
<feature type="region of interest" description="Disordered" evidence="1">
    <location>
        <begin position="913"/>
        <end position="933"/>
    </location>
</feature>
<dbReference type="PANTHER" id="PTHR22933">
    <property type="entry name" value="FI18007P1-RELATED"/>
    <property type="match status" value="1"/>
</dbReference>
<feature type="compositionally biased region" description="Polar residues" evidence="1">
    <location>
        <begin position="778"/>
        <end position="788"/>
    </location>
</feature>
<feature type="region of interest" description="Disordered" evidence="1">
    <location>
        <begin position="401"/>
        <end position="435"/>
    </location>
</feature>
<feature type="region of interest" description="Disordered" evidence="1">
    <location>
        <begin position="704"/>
        <end position="828"/>
    </location>
</feature>
<dbReference type="Gene3D" id="2.170.140.10">
    <property type="entry name" value="Chitin binding domain"/>
    <property type="match status" value="1"/>
</dbReference>
<dbReference type="GeneID" id="100898294"/>
<feature type="compositionally biased region" description="Basic residues" evidence="1">
    <location>
        <begin position="917"/>
        <end position="933"/>
    </location>
</feature>
<sequence length="933" mass="105925">MRWLLFVACALDYSVCKNEDQDRTTDATTRPPPPPIGPFAPGGNPLAFTAKPLEVLQQTFTPSIPEQFLQTKASNQQASTTRSFSFLDTKSPGDGVSFQLKVQHPLQKNSSPKPDEVLHVGRLPVAEQEQNRQRESSNRNLENGHSRASGIPGEVVLVGDRPVVLSDVHQRLPHKHLEREENPATHTLNTVHFTAQRSKQDGIYFVPPVTPADRAVTGEDLLNTIRPSNNIITPTDLPKIPEPTSQNEEGVEQRSFSDSPFQNAIPVQETAEPGRGSRDTGLFQDVNTGEVAPQQNTRFIQGVTGDQISLPESGSKIQDPDERMSRIEADFHNGRRTALDQGVRDPTLVQDEPVQSKVDFSKESFEENFRRQKEELERKFSAKEFDPATLSVTEFPKAETFLPERDPSPSFETPAKRQNQIVRKNPNFQDGLGEPRTKTIDFTIESKHHTGAVTTQTFTQVVPLRSRLRQQQQQQQQQSAPLNKPSDNNGERFVELAPVPPPPNAGPVLGAQTPSPAAQRQTFNRAILEDQRRYREELRLFEEDQRKYREQQRRFEEDQRRFEENRRRFEDEERRFNEQRLKYEEEKQRFEAERNTRTQQIASLQRVDEQVDLKSPPASQAPPPPRRVQKFREGTPAPPAERDQVRANDDQFSSPELQPTQKPARNRVRIPTESRHFTIEHTTQAKTPNVQVVDVEVKIPAAQELPLNHRQTGEITDDPFFPVPLSNPDQKPVSNTFPSRKAQSREPARSPSKKGFNFSQGTIYTDGPINEERRTPQRNRTSTRNRNGVQRDPIGSDSVAPESNDNSQKNQGHVDNSQNGGGDLPGTPGVDYPIYSIVPDTTFNCKIQESAGMYADIETGCQAFHNCDPLGHKMSFLCPNGTIFKQELFICDWWYNVQCNDSDKFFHLNTNKYTTPRPRKRRRRVDGKRKASA</sequence>
<accession>A0AAJ7WJD2</accession>
<dbReference type="InterPro" id="IPR036508">
    <property type="entry name" value="Chitin-bd_dom_sf"/>
</dbReference>
<feature type="compositionally biased region" description="Polar residues" evidence="1">
    <location>
        <begin position="416"/>
        <end position="428"/>
    </location>
</feature>